<dbReference type="InterPro" id="IPR036734">
    <property type="entry name" value="Neur_chan_lig-bd_sf"/>
</dbReference>
<protein>
    <recommendedName>
        <fullName evidence="20">Neuronal acetylcholine receptor subunit alpha-10-like</fullName>
    </recommendedName>
</protein>
<dbReference type="CDD" id="cd18997">
    <property type="entry name" value="LGIC_ECD_nAChR"/>
    <property type="match status" value="1"/>
</dbReference>
<keyword evidence="10" id="KW-0675">Receptor</keyword>
<evidence type="ECO:0000259" key="16">
    <source>
        <dbReference type="Pfam" id="PF02931"/>
    </source>
</evidence>
<keyword evidence="9" id="KW-1015">Disulfide bond</keyword>
<dbReference type="GO" id="GO:0022848">
    <property type="term" value="F:acetylcholine-gated monoatomic cation-selective channel activity"/>
    <property type="evidence" value="ECO:0007669"/>
    <property type="project" value="InterPro"/>
</dbReference>
<dbReference type="Proteomes" id="UP000887568">
    <property type="component" value="Unplaced"/>
</dbReference>
<keyword evidence="4 15" id="KW-0812">Transmembrane</keyword>
<keyword evidence="5 15" id="KW-1133">Transmembrane helix</keyword>
<evidence type="ECO:0000256" key="5">
    <source>
        <dbReference type="ARBA" id="ARBA00022989"/>
    </source>
</evidence>
<evidence type="ECO:0000256" key="3">
    <source>
        <dbReference type="ARBA" id="ARBA00022475"/>
    </source>
</evidence>
<dbReference type="FunFam" id="2.70.170.10:FF:000016">
    <property type="entry name" value="Nicotinic acetylcholine receptor subunit"/>
    <property type="match status" value="1"/>
</dbReference>
<accession>A0A914A7M1</accession>
<keyword evidence="7 15" id="KW-0406">Ion transport</keyword>
<keyword evidence="19" id="KW-1185">Reference proteome</keyword>
<dbReference type="CDD" id="cd19051">
    <property type="entry name" value="LGIC_TM_cation"/>
    <property type="match status" value="1"/>
</dbReference>
<dbReference type="FunFam" id="1.20.58.390:FF:000043">
    <property type="entry name" value="AcetylCholine Receptor"/>
    <property type="match status" value="1"/>
</dbReference>
<comment type="subcellular location">
    <subcellularLocation>
        <location evidence="14">Synaptic cell membrane</location>
        <topology evidence="14">Multi-pass membrane protein</topology>
    </subcellularLocation>
</comment>
<feature type="transmembrane region" description="Helical" evidence="15">
    <location>
        <begin position="367"/>
        <end position="389"/>
    </location>
</feature>
<evidence type="ECO:0000313" key="19">
    <source>
        <dbReference type="Proteomes" id="UP000887568"/>
    </source>
</evidence>
<evidence type="ECO:0000256" key="8">
    <source>
        <dbReference type="ARBA" id="ARBA00023136"/>
    </source>
</evidence>
<evidence type="ECO:0000256" key="4">
    <source>
        <dbReference type="ARBA" id="ARBA00022692"/>
    </source>
</evidence>
<dbReference type="GO" id="GO:0004888">
    <property type="term" value="F:transmembrane signaling receptor activity"/>
    <property type="evidence" value="ECO:0007669"/>
    <property type="project" value="InterPro"/>
</dbReference>
<sequence length="579" mass="66131">MTRDKLRMTTLLPLYSVVFLVSVAGVLLPLSAAFELPQTEDGDCPVNTVRTLDGDACMSCATCYSKYSPQDWLCLNCTRGGKPFPGDEQKLYEDLFLKKPLYNNNLRPLKNHSDQLLVYFTLKIKQIVDIDERNQILKLNIIVKQSWKDIWLQWDPKEYGGLEELRVPAYDVWLPDTTLYNTADTNSAYAGITGTNVVVRHDGLVQMETKPYIQRSTCAINIRYFPFDEQSCKLKFGLWTYDWYLVDLFNSTAGPDKGLYLENEQWEMPYACFKRNLESYVCCPVKYVDVTLFVGARRKPLYYMYKLVMPIVLLSALSMVGFLMPYNVGVVKANLSITLILSMTVFLLLVAETIPKTSEGLPLISEYYLIIMFLIAISTAMNICVLNIFHRGEDGTREVPGWLRTLVLKYMAKIMCMDCKGEYLQHRRSDPKLDQARLAMLRKQRWFNARYATSYSPLISETQRNSNDSITAGHHGNGHGNPQAELDHFVDHLGDADDMRLTKLESNVHGILRHVRTVQRKKDGTSRVHKEWALVATVTDRLLFYIYACFTVTMSVIVLLVNPALNENESANVCGDESS</sequence>
<name>A0A914A7M1_PATMI</name>
<evidence type="ECO:0000256" key="7">
    <source>
        <dbReference type="ARBA" id="ARBA00023065"/>
    </source>
</evidence>
<evidence type="ECO:0000256" key="13">
    <source>
        <dbReference type="ARBA" id="ARBA00023303"/>
    </source>
</evidence>
<keyword evidence="11" id="KW-0325">Glycoprotein</keyword>
<keyword evidence="12" id="KW-1071">Ligand-gated ion channel</keyword>
<dbReference type="GeneID" id="119730821"/>
<dbReference type="Gene3D" id="2.70.170.10">
    <property type="entry name" value="Neurotransmitter-gated ion-channel ligand-binding domain"/>
    <property type="match status" value="1"/>
</dbReference>
<dbReference type="InterPro" id="IPR006201">
    <property type="entry name" value="Neur_channel"/>
</dbReference>
<feature type="transmembrane region" description="Helical" evidence="15">
    <location>
        <begin position="302"/>
        <end position="323"/>
    </location>
</feature>
<dbReference type="GO" id="GO:0045211">
    <property type="term" value="C:postsynaptic membrane"/>
    <property type="evidence" value="ECO:0007669"/>
    <property type="project" value="InterPro"/>
</dbReference>
<reference evidence="18" key="1">
    <citation type="submission" date="2022-11" db="UniProtKB">
        <authorList>
            <consortium name="EnsemblMetazoa"/>
        </authorList>
    </citation>
    <scope>IDENTIFICATION</scope>
</reference>
<dbReference type="InterPro" id="IPR006202">
    <property type="entry name" value="Neur_chan_lig-bd"/>
</dbReference>
<dbReference type="Gene3D" id="1.20.58.390">
    <property type="entry name" value="Neurotransmitter-gated ion-channel transmembrane domain"/>
    <property type="match status" value="1"/>
</dbReference>
<dbReference type="RefSeq" id="XP_038059790.1">
    <property type="nucleotide sequence ID" value="XM_038203862.1"/>
</dbReference>
<dbReference type="PROSITE" id="PS00236">
    <property type="entry name" value="NEUROTR_ION_CHANNEL"/>
    <property type="match status" value="1"/>
</dbReference>
<dbReference type="OrthoDB" id="10014321at2759"/>
<keyword evidence="13 15" id="KW-0407">Ion channel</keyword>
<comment type="similarity">
    <text evidence="1">Belongs to the ligand-gated ion channel (TC 1.A.9) family. Acetylcholine receptor (TC 1.A.9.1) subfamily.</text>
</comment>
<dbReference type="RefSeq" id="XP_038059791.1">
    <property type="nucleotide sequence ID" value="XM_038203863.1"/>
</dbReference>
<evidence type="ECO:0000256" key="11">
    <source>
        <dbReference type="ARBA" id="ARBA00023180"/>
    </source>
</evidence>
<dbReference type="PRINTS" id="PR00254">
    <property type="entry name" value="NICOTINICR"/>
</dbReference>
<dbReference type="EnsemblMetazoa" id="XM_038203861.1">
    <property type="protein sequence ID" value="XP_038059789.1"/>
    <property type="gene ID" value="LOC119730821"/>
</dbReference>
<dbReference type="InterPro" id="IPR038050">
    <property type="entry name" value="Neuro_actylchol_rec"/>
</dbReference>
<dbReference type="SUPFAM" id="SSF63712">
    <property type="entry name" value="Nicotinic receptor ligand binding domain-like"/>
    <property type="match status" value="1"/>
</dbReference>
<feature type="domain" description="Neurotransmitter-gated ion-channel transmembrane" evidence="17">
    <location>
        <begin position="307"/>
        <end position="557"/>
    </location>
</feature>
<dbReference type="InterPro" id="IPR018000">
    <property type="entry name" value="Neurotransmitter_ion_chnl_CS"/>
</dbReference>
<dbReference type="AlphaFoldDB" id="A0A914A7M1"/>
<evidence type="ECO:0000313" key="18">
    <source>
        <dbReference type="EnsemblMetazoa" id="XP_038059790.1"/>
    </source>
</evidence>
<dbReference type="Pfam" id="PF02932">
    <property type="entry name" value="Neur_chan_memb"/>
    <property type="match status" value="1"/>
</dbReference>
<evidence type="ECO:0000256" key="1">
    <source>
        <dbReference type="ARBA" id="ARBA00009237"/>
    </source>
</evidence>
<evidence type="ECO:0000256" key="14">
    <source>
        <dbReference type="ARBA" id="ARBA00034099"/>
    </source>
</evidence>
<dbReference type="PANTHER" id="PTHR18945">
    <property type="entry name" value="NEUROTRANSMITTER GATED ION CHANNEL"/>
    <property type="match status" value="1"/>
</dbReference>
<dbReference type="SUPFAM" id="SSF90112">
    <property type="entry name" value="Neurotransmitter-gated ion-channel transmembrane pore"/>
    <property type="match status" value="1"/>
</dbReference>
<proteinExistence type="inferred from homology"/>
<evidence type="ECO:0000256" key="2">
    <source>
        <dbReference type="ARBA" id="ARBA00022448"/>
    </source>
</evidence>
<dbReference type="InterPro" id="IPR006029">
    <property type="entry name" value="Neurotrans-gated_channel_TM"/>
</dbReference>
<evidence type="ECO:0000256" key="12">
    <source>
        <dbReference type="ARBA" id="ARBA00023286"/>
    </source>
</evidence>
<keyword evidence="2 15" id="KW-0813">Transport</keyword>
<evidence type="ECO:0000256" key="10">
    <source>
        <dbReference type="ARBA" id="ARBA00023170"/>
    </source>
</evidence>
<dbReference type="RefSeq" id="XP_038059789.1">
    <property type="nucleotide sequence ID" value="XM_038203861.1"/>
</dbReference>
<evidence type="ECO:0000256" key="15">
    <source>
        <dbReference type="RuleBase" id="RU000687"/>
    </source>
</evidence>
<dbReference type="InterPro" id="IPR036719">
    <property type="entry name" value="Neuro-gated_channel_TM_sf"/>
</dbReference>
<dbReference type="EnsemblMetazoa" id="XM_038203863.1">
    <property type="protein sequence ID" value="XP_038059791.1"/>
    <property type="gene ID" value="LOC119730821"/>
</dbReference>
<dbReference type="OMA" id="YACFTIS"/>
<feature type="transmembrane region" description="Helical" evidence="15">
    <location>
        <begin position="542"/>
        <end position="561"/>
    </location>
</feature>
<dbReference type="EnsemblMetazoa" id="XM_038203862.1">
    <property type="protein sequence ID" value="XP_038059790.1"/>
    <property type="gene ID" value="LOC119730821"/>
</dbReference>
<evidence type="ECO:0000259" key="17">
    <source>
        <dbReference type="Pfam" id="PF02932"/>
    </source>
</evidence>
<evidence type="ECO:0000256" key="9">
    <source>
        <dbReference type="ARBA" id="ARBA00023157"/>
    </source>
</evidence>
<dbReference type="InterPro" id="IPR002394">
    <property type="entry name" value="Nicotinic_acetylcholine_rcpt"/>
</dbReference>
<keyword evidence="6" id="KW-0770">Synapse</keyword>
<organism evidence="18 19">
    <name type="scientific">Patiria miniata</name>
    <name type="common">Bat star</name>
    <name type="synonym">Asterina miniata</name>
    <dbReference type="NCBI Taxonomy" id="46514"/>
    <lineage>
        <taxon>Eukaryota</taxon>
        <taxon>Metazoa</taxon>
        <taxon>Echinodermata</taxon>
        <taxon>Eleutherozoa</taxon>
        <taxon>Asterozoa</taxon>
        <taxon>Asteroidea</taxon>
        <taxon>Valvatacea</taxon>
        <taxon>Valvatida</taxon>
        <taxon>Asterinidae</taxon>
        <taxon>Patiria</taxon>
    </lineage>
</organism>
<dbReference type="Pfam" id="PF02931">
    <property type="entry name" value="Neur_chan_LBD"/>
    <property type="match status" value="1"/>
</dbReference>
<keyword evidence="8 15" id="KW-0472">Membrane</keyword>
<dbReference type="PRINTS" id="PR00252">
    <property type="entry name" value="NRIONCHANNEL"/>
</dbReference>
<evidence type="ECO:0000256" key="6">
    <source>
        <dbReference type="ARBA" id="ARBA00023018"/>
    </source>
</evidence>
<evidence type="ECO:0008006" key="20">
    <source>
        <dbReference type="Google" id="ProtNLM"/>
    </source>
</evidence>
<feature type="transmembrane region" description="Helical" evidence="15">
    <location>
        <begin position="335"/>
        <end position="355"/>
    </location>
</feature>
<feature type="domain" description="Neurotransmitter-gated ion-channel ligand-binding" evidence="16">
    <location>
        <begin position="88"/>
        <end position="300"/>
    </location>
</feature>
<keyword evidence="3" id="KW-1003">Cell membrane</keyword>